<dbReference type="GO" id="GO:0005524">
    <property type="term" value="F:ATP binding"/>
    <property type="evidence" value="ECO:0007669"/>
    <property type="project" value="UniProtKB-KW"/>
</dbReference>
<dbReference type="AlphaFoldDB" id="A0A2R4QF09"/>
<keyword evidence="2" id="KW-0067">ATP-binding</keyword>
<keyword evidence="2" id="KW-0547">Nucleotide-binding</keyword>
<organism evidence="2">
    <name type="scientific">Nodulisporium sp</name>
    <dbReference type="NCBI Taxonomy" id="1897413"/>
    <lineage>
        <taxon>Eukaryota</taxon>
        <taxon>Fungi</taxon>
        <taxon>Dikarya</taxon>
        <taxon>Ascomycota</taxon>
        <taxon>Pezizomycotina</taxon>
        <taxon>Sordariomycetes</taxon>
        <taxon>Xylariomycetidae</taxon>
        <taxon>Xylariales</taxon>
        <taxon>Xylariaceae</taxon>
        <taxon>Nodulisporium</taxon>
    </lineage>
</organism>
<gene>
    <name evidence="2" type="primary">g3265</name>
</gene>
<proteinExistence type="predicted"/>
<evidence type="ECO:0000313" key="2">
    <source>
        <dbReference type="EMBL" id="AVY05507.1"/>
    </source>
</evidence>
<feature type="region of interest" description="Disordered" evidence="1">
    <location>
        <begin position="53"/>
        <end position="93"/>
    </location>
</feature>
<evidence type="ECO:0000256" key="1">
    <source>
        <dbReference type="SAM" id="MobiDB-lite"/>
    </source>
</evidence>
<feature type="compositionally biased region" description="Polar residues" evidence="1">
    <location>
        <begin position="75"/>
        <end position="88"/>
    </location>
</feature>
<dbReference type="EMBL" id="MG886384">
    <property type="protein sequence ID" value="AVY05507.1"/>
    <property type="molecule type" value="Genomic_DNA"/>
</dbReference>
<name>A0A2R4QF09_9PEZI</name>
<sequence length="128" mass="14440">MLSIREIPIPVDCHERILVSIIKCQLTCTRSAPAECRNMNMYLVGDAGHNIANDDRNWNNNDETGDDNDNDAKEVTTSPRWTPRSQVKSIEKHAAANPPKSLLRIWELMTSIDLGLSLMSSRLLRPNI</sequence>
<accession>A0A2R4QF09</accession>
<reference evidence="2" key="1">
    <citation type="submission" date="2018-02" db="EMBL/GenBank/DDBJ databases">
        <title>Biosynthetic Pathway for Furanosteroid Demethoxyviridin and Identification of an Unusual Pregnane Side-chain Cleavage.</title>
        <authorList>
            <person name="Wang G.-Q."/>
            <person name="Chen G.-D."/>
            <person name="Qin S.-Y."/>
            <person name="Hu D."/>
            <person name="Awakawa T."/>
            <person name="Li S.-Y."/>
            <person name="Lv J.-M."/>
            <person name="Wang C.-X."/>
            <person name="Yao X.-S."/>
            <person name="Abe I."/>
            <person name="Gao H."/>
        </authorList>
    </citation>
    <scope>NUCLEOTIDE SEQUENCE</scope>
    <source>
        <strain evidence="2">JNvid</strain>
    </source>
</reference>
<protein>
    <submittedName>
        <fullName evidence="2">ABC transporter ATP-binding protein</fullName>
    </submittedName>
</protein>